<evidence type="ECO:0000259" key="8">
    <source>
        <dbReference type="PROSITE" id="PS50026"/>
    </source>
</evidence>
<protein>
    <submittedName>
        <fullName evidence="10">Uncharacterized protein</fullName>
    </submittedName>
</protein>
<dbReference type="Gene3D" id="3.10.250.10">
    <property type="entry name" value="SRCR-like domain"/>
    <property type="match status" value="2"/>
</dbReference>
<feature type="domain" description="SRCR" evidence="9">
    <location>
        <begin position="1476"/>
        <end position="1524"/>
    </location>
</feature>
<dbReference type="EMBL" id="JAODUO010000844">
    <property type="protein sequence ID" value="KAK2173898.1"/>
    <property type="molecule type" value="Genomic_DNA"/>
</dbReference>
<feature type="domain" description="EGF-like" evidence="8">
    <location>
        <begin position="2254"/>
        <end position="2288"/>
    </location>
</feature>
<dbReference type="GO" id="GO:0045217">
    <property type="term" value="P:cell-cell junction maintenance"/>
    <property type="evidence" value="ECO:0007669"/>
    <property type="project" value="TreeGrafter"/>
</dbReference>
<evidence type="ECO:0000256" key="7">
    <source>
        <dbReference type="SAM" id="SignalP"/>
    </source>
</evidence>
<dbReference type="GO" id="GO:0016020">
    <property type="term" value="C:membrane"/>
    <property type="evidence" value="ECO:0007669"/>
    <property type="project" value="InterPro"/>
</dbReference>
<dbReference type="InterPro" id="IPR011050">
    <property type="entry name" value="Pectin_lyase_fold/virulence"/>
</dbReference>
<feature type="disulfide bond" evidence="5">
    <location>
        <begin position="2278"/>
        <end position="2287"/>
    </location>
</feature>
<organism evidence="10 11">
    <name type="scientific">Ridgeia piscesae</name>
    <name type="common">Tubeworm</name>
    <dbReference type="NCBI Taxonomy" id="27915"/>
    <lineage>
        <taxon>Eukaryota</taxon>
        <taxon>Metazoa</taxon>
        <taxon>Spiralia</taxon>
        <taxon>Lophotrochozoa</taxon>
        <taxon>Annelida</taxon>
        <taxon>Polychaeta</taxon>
        <taxon>Sedentaria</taxon>
        <taxon>Canalipalpata</taxon>
        <taxon>Sabellida</taxon>
        <taxon>Siboglinidae</taxon>
        <taxon>Ridgeia</taxon>
    </lineage>
</organism>
<evidence type="ECO:0000256" key="2">
    <source>
        <dbReference type="ARBA" id="ARBA00022737"/>
    </source>
</evidence>
<dbReference type="SUPFAM" id="SSF56436">
    <property type="entry name" value="C-type lectin-like"/>
    <property type="match status" value="1"/>
</dbReference>
<dbReference type="Gene3D" id="3.10.100.10">
    <property type="entry name" value="Mannose-Binding Protein A, subunit A"/>
    <property type="match status" value="1"/>
</dbReference>
<dbReference type="SMART" id="SM00181">
    <property type="entry name" value="EGF"/>
    <property type="match status" value="2"/>
</dbReference>
<dbReference type="InterPro" id="IPR006626">
    <property type="entry name" value="PbH1"/>
</dbReference>
<name>A0AAD9KLR4_RIDPI</name>
<evidence type="ECO:0000256" key="3">
    <source>
        <dbReference type="ARBA" id="ARBA00023157"/>
    </source>
</evidence>
<dbReference type="PROSITE" id="PS00022">
    <property type="entry name" value="EGF_1"/>
    <property type="match status" value="1"/>
</dbReference>
<dbReference type="PROSITE" id="PS50026">
    <property type="entry name" value="EGF_3"/>
    <property type="match status" value="1"/>
</dbReference>
<gene>
    <name evidence="10" type="ORF">NP493_846g01012</name>
</gene>
<evidence type="ECO:0000256" key="5">
    <source>
        <dbReference type="PROSITE-ProRule" id="PRU00076"/>
    </source>
</evidence>
<evidence type="ECO:0000256" key="6">
    <source>
        <dbReference type="PROSITE-ProRule" id="PRU00196"/>
    </source>
</evidence>
<evidence type="ECO:0000313" key="10">
    <source>
        <dbReference type="EMBL" id="KAK2173898.1"/>
    </source>
</evidence>
<feature type="chain" id="PRO_5042071549" evidence="7">
    <location>
        <begin position="23"/>
        <end position="2907"/>
    </location>
</feature>
<dbReference type="Gene3D" id="2.160.20.10">
    <property type="entry name" value="Single-stranded right-handed beta-helix, Pectin lyase-like"/>
    <property type="match status" value="2"/>
</dbReference>
<accession>A0AAD9KLR4</accession>
<dbReference type="InterPro" id="IPR012334">
    <property type="entry name" value="Pectin_lyas_fold"/>
</dbReference>
<dbReference type="InterPro" id="IPR053243">
    <property type="entry name" value="SJ_maturation_regulator"/>
</dbReference>
<feature type="signal peptide" evidence="7">
    <location>
        <begin position="1"/>
        <end position="22"/>
    </location>
</feature>
<sequence length="2907" mass="319877">MSTGRAARWLLLPLALLSLATATELMPNVTGDVTLTTAGSPWVVKETVYVEETGSLTVKPGVTVLMTAGVSLIVHGQLLAEGTSTDHIVFTLLDTRNRTEDLQPDPLPVDCLGLPHWGVIALLNSSTSHRLNYVDILCGGQEASDTSTAGRKSALYVTSNVLSISDVVVSQSAKNGIELINVKTSMFVTDVTVNDNRMTGLKVISEPQSLVFSNIHASRNDEKGISVARPPISSYGAGPDICGLTCLLCEHRASDFPLRLSFRRGRRTSGSCKKAFSTTPGQLLVFRVLSSSGNVHVTVRDGSDISSPAILSADVTNGYQTIKNPIGTVITTKERMTIEIRHTHRYYATDLQFELLSVMPGSLNMTMARIFATDNGQEGLYIKEIGIPIEISDSQLTNNTHGLRMIQCNSNITVTSVTSNMNRESGVMSDNSDGILKITRLGVAGNRKYGMWYMKKDTCKTPILPVVFARQLHISNSEFRQHRERGLNIDEKCGMTSFIGNTNFQSNNIGIKTLCDNSNNYMTIEKCEFTNHTYISVAVNNGGNATIRNNVFKDNKYSCIDIQEKGIAMSLERNVFTGTVVERSLPLYVLDLAAISSVVILRNKASMRLRYNVFNNPDIQFQLATTVRDIVYAIDASYNYWGSADVNDVTDSLYGYHHQGILAKIFYHPYLESADENDYNNASQQYPDVVQGRDIGGIVTDQVELLDTRIPYHVTKDVIIHSDGYLKIGEGVTLEFEPGRGIIVMGALDIRGSSSFEVNMVAIKQQNRHPHVRLLSEQVEDQMISGVIQIYSGAAWRSVCYHSLNKDSATLDFMCRAAGYEGHTGYTSVQNNSMSFYSLSTIQCRSGRITECIYPAGVFTNCSGDAVLGISCRSNYWTGIHLTIGAQPSIIRNARLYQTNHRPSFHPSHAALHVDILQNHVISNVHIADMFDHQSSRGLFVSRVGVDSNSVDYLSVVMRGGTAVEAHDSRIHLNDLNVTCVRSHAGYGVYVESKLSTFAGLRKELIAPFTSVTKAYVSMSMSQFLNLYDRSLSHNTDYYVHISTSEGYKIAAEVVRGSFPACSAVTVYFYDGLHNESAAVGLTYGLDGQLFRSTGSTVEIRLRHHHYYGCVNAVVYIYAYKDNTTDISLSLWRNAHHGVKTAISLVSIGRPVVVVNNSIELSDVGLRLQRVSGMVYLDGSDFTVGSIGFDASGVQGFILTNSEFTHYTSTAVYIHNSALNRAIVSNTVISNNKNGVYFKSINHNAGSVNLNITSVVLEKNTVHFRLDTGSFHASDYVRMIVERCKLFGGQQALIFDGSKSGKPIVWNIATNEFTDMTGQIMRLTGTGNITSNIVRNCSNTGGLLVDIISTDFLDNFWGTEDEVAINSRVVDGSDAGWSPLIQRLPDPNSVQSFDTSGPLHGRLDKSLTLRRQTDPYTVSGDLVVPAGVTLTLEPGVTIALERTASLFVEGRLIARGSTESPIRFHRSDNVTQETPLRLVNGRHQREGRLEALIGSTWRPICSTGWTTNNAHVACRQLGFGRGVQVSGTPPTVVNVLLEDTQYGFVFVGRGIAKEKDVHMRNVTVRRVNGNGISFFDVTANVTLESVVVTDTARDGITLTPTFHRDQLIPRDVLYPTFRLCDVNTNLFVKRGEKYKFFATGATDWTGCIRRFVTEERYSIKVTMKAETGSYNGVLTAEFYDGAVVDIKSRINRFKAYRKGRGPQTTTVQSWGTQMTMVVHQRENAIQYVSVSSVSQKERQTWLMYNCSSNKHGEFNGLGSDVTFAGGSNGHYINVATSLSKDCNHYYYYSGGPSNTAAIESAVFRREDDICRISFYHYRSSGRYREKLVSSVTLKDVRVENVPGQAVRVWNTDPEKHNVIWLERMSVNNTGYSGTSSAVLDVRLKSAYVLIRNCFFSNVVATRSTVVSVTFDSETTSRVSTAKVMQNSVVFSSGGGVIFVKNTGVNNATLRMTKNNLRHNTADESHSVVQLVNMSVAMEGNLLYNNSGKYTLEIGSESECNRLPVRADGNIFWFNTAIKSAAKYTVSLNASDITFRLNILNNPSNTYELSTRQMGDVNVTDASIDFANNWWGSGLAHAVSRRIRDGRSVEGLPVVVSSPFETVPPSGLHFSSVCPLGWTYQLSGCFFYNVGASTYRQAATFCQRERAVLLPTLMVGDLQPLINNFITYEDLDGTEKRSVIWLSNGKKNTRSCPVYPANVKDIRSTDIGVTNCNELHPFICKQTSVVRCKNSCFNKGSCVGTTCVCFRGWTEDDCSRFHCDDVNQCSGHGTCVGANQCRCSPGWYGRSCSITYCTRSTGCSTCVKEAGCGWCDARQTCLPGNAREASLGQCDTWFFHDCVTPGTHSGCSSQVSILDCNGRYCNNDLHYANKGTCQRCKDVEHCYSNNTSACSTWNETRCPNGVVTPDYDDPRRIENTVVSEKLHVVKPGDSTMYYCSEYDNPSEEHQLLIASDHLDVEVGDVVASAQAGGIFHKLHGVTHLPQMTLMRAETATLRDAIRYADFSADMKMYEIDDVASLEQTPSADLFDDVISGDVQLTSGTVVHALDDVTVYKCLGRTYTTTDSETATSYNLVIETRSNDNTVYHVGDILTSSTSSGFLETVLGMWSTRVGTFVKTTLTGCNNLDVSKLKLSSPLANTSCIGGDNNPGLLMFDQTTQIDLNVGDVLSGRESSTIFVKVLSVRSSGSFVILEVANVDLVESGSVVTLLNPEHITERRVVRHKRDVKIRISGGDTKSLKAGGSSVTASFKYSIGVRVTMHIEWDWFDTEVTRAGLTFSGSLSATAKGVFFYSKKVGRAGKSKTYSKDAGRFFIPVFGVPIPGRIYLKFQLGWSVTFKITSSSSKSYSGELEAEATATITATPSINAQWPAVPVRKKKKKGKNRELSLSLSSAYRSRKCTTTRRRELARICS</sequence>
<evidence type="ECO:0000313" key="11">
    <source>
        <dbReference type="Proteomes" id="UP001209878"/>
    </source>
</evidence>
<dbReference type="PANTHER" id="PTHR47653">
    <property type="entry name" value="PROTEIN BARK BEETLE"/>
    <property type="match status" value="1"/>
</dbReference>
<dbReference type="Gene3D" id="2.10.25.10">
    <property type="entry name" value="Laminin"/>
    <property type="match status" value="1"/>
</dbReference>
<feature type="domain" description="SRCR" evidence="9">
    <location>
        <begin position="772"/>
        <end position="873"/>
    </location>
</feature>
<dbReference type="Pfam" id="PF07974">
    <property type="entry name" value="EGF_2"/>
    <property type="match status" value="1"/>
</dbReference>
<dbReference type="SMART" id="SM00710">
    <property type="entry name" value="PbH1"/>
    <property type="match status" value="17"/>
</dbReference>
<dbReference type="SMART" id="SM00202">
    <property type="entry name" value="SR"/>
    <property type="match status" value="1"/>
</dbReference>
<dbReference type="InterPro" id="IPR036772">
    <property type="entry name" value="SRCR-like_dom_sf"/>
</dbReference>
<dbReference type="InterPro" id="IPR016187">
    <property type="entry name" value="CTDL_fold"/>
</dbReference>
<comment type="caution">
    <text evidence="10">The sequence shown here is derived from an EMBL/GenBank/DDBJ whole genome shotgun (WGS) entry which is preliminary data.</text>
</comment>
<dbReference type="InterPro" id="IPR000742">
    <property type="entry name" value="EGF"/>
</dbReference>
<keyword evidence="2" id="KW-0677">Repeat</keyword>
<keyword evidence="1 7" id="KW-0732">Signal</keyword>
<dbReference type="CDD" id="cd00053">
    <property type="entry name" value="EGF"/>
    <property type="match status" value="1"/>
</dbReference>
<evidence type="ECO:0000259" key="9">
    <source>
        <dbReference type="PROSITE" id="PS50287"/>
    </source>
</evidence>
<dbReference type="Pfam" id="PF00530">
    <property type="entry name" value="SRCR"/>
    <property type="match status" value="1"/>
</dbReference>
<keyword evidence="3 5" id="KW-1015">Disulfide bond</keyword>
<evidence type="ECO:0000256" key="1">
    <source>
        <dbReference type="ARBA" id="ARBA00022729"/>
    </source>
</evidence>
<keyword evidence="4" id="KW-0325">Glycoprotein</keyword>
<dbReference type="SUPFAM" id="SSF51126">
    <property type="entry name" value="Pectin lyase-like"/>
    <property type="match status" value="4"/>
</dbReference>
<dbReference type="Proteomes" id="UP001209878">
    <property type="component" value="Unassembled WGS sequence"/>
</dbReference>
<comment type="caution">
    <text evidence="6">Lacks conserved residue(s) required for the propagation of feature annotation.</text>
</comment>
<dbReference type="InterPro" id="IPR001190">
    <property type="entry name" value="SRCR"/>
</dbReference>
<dbReference type="PROSITE" id="PS01186">
    <property type="entry name" value="EGF_2"/>
    <property type="match status" value="1"/>
</dbReference>
<dbReference type="PANTHER" id="PTHR47653:SF1">
    <property type="entry name" value="DELETED IN MALIGNANT BRAIN TUMORS 1 PROTEIN"/>
    <property type="match status" value="1"/>
</dbReference>
<dbReference type="Pfam" id="PF13229">
    <property type="entry name" value="Beta_helix"/>
    <property type="match status" value="1"/>
</dbReference>
<reference evidence="10" key="1">
    <citation type="journal article" date="2023" name="Mol. Biol. Evol.">
        <title>Third-Generation Sequencing Reveals the Adaptive Role of the Epigenome in Three Deep-Sea Polychaetes.</title>
        <authorList>
            <person name="Perez M."/>
            <person name="Aroh O."/>
            <person name="Sun Y."/>
            <person name="Lan Y."/>
            <person name="Juniper S.K."/>
            <person name="Young C.R."/>
            <person name="Angers B."/>
            <person name="Qian P.Y."/>
        </authorList>
    </citation>
    <scope>NUCLEOTIDE SEQUENCE</scope>
    <source>
        <strain evidence="10">R07B-5</strain>
    </source>
</reference>
<proteinExistence type="predicted"/>
<dbReference type="InterPro" id="IPR016186">
    <property type="entry name" value="C-type_lectin-like/link_sf"/>
</dbReference>
<keyword evidence="11" id="KW-1185">Reference proteome</keyword>
<dbReference type="InterPro" id="IPR039448">
    <property type="entry name" value="Beta_helix"/>
</dbReference>
<evidence type="ECO:0000256" key="4">
    <source>
        <dbReference type="ARBA" id="ARBA00023180"/>
    </source>
</evidence>
<dbReference type="InterPro" id="IPR013111">
    <property type="entry name" value="EGF_extracell"/>
</dbReference>
<dbReference type="PROSITE" id="PS50287">
    <property type="entry name" value="SRCR_2"/>
    <property type="match status" value="2"/>
</dbReference>
<dbReference type="SUPFAM" id="SSF56487">
    <property type="entry name" value="SRCR-like"/>
    <property type="match status" value="2"/>
</dbReference>
<keyword evidence="5" id="KW-0245">EGF-like domain</keyword>